<dbReference type="SMART" id="SM00128">
    <property type="entry name" value="IPPc"/>
    <property type="match status" value="1"/>
</dbReference>
<protein>
    <submittedName>
        <fullName evidence="3">DNase I-like protein</fullName>
    </submittedName>
</protein>
<evidence type="ECO:0000313" key="3">
    <source>
        <dbReference type="EMBL" id="TEB27015.1"/>
    </source>
</evidence>
<feature type="region of interest" description="Disordered" evidence="1">
    <location>
        <begin position="685"/>
        <end position="753"/>
    </location>
</feature>
<feature type="compositionally biased region" description="Polar residues" evidence="1">
    <location>
        <begin position="205"/>
        <end position="215"/>
    </location>
</feature>
<dbReference type="SUPFAM" id="SSF56219">
    <property type="entry name" value="DNase I-like"/>
    <property type="match status" value="1"/>
</dbReference>
<dbReference type="PANTHER" id="PTHR11200">
    <property type="entry name" value="INOSITOL 5-PHOSPHATASE"/>
    <property type="match status" value="1"/>
</dbReference>
<proteinExistence type="predicted"/>
<dbReference type="GO" id="GO:0046856">
    <property type="term" value="P:phosphatidylinositol dephosphorylation"/>
    <property type="evidence" value="ECO:0007669"/>
    <property type="project" value="InterPro"/>
</dbReference>
<reference evidence="3 4" key="1">
    <citation type="journal article" date="2019" name="Nat. Ecol. Evol.">
        <title>Megaphylogeny resolves global patterns of mushroom evolution.</title>
        <authorList>
            <person name="Varga T."/>
            <person name="Krizsan K."/>
            <person name="Foldi C."/>
            <person name="Dima B."/>
            <person name="Sanchez-Garcia M."/>
            <person name="Sanchez-Ramirez S."/>
            <person name="Szollosi G.J."/>
            <person name="Szarkandi J.G."/>
            <person name="Papp V."/>
            <person name="Albert L."/>
            <person name="Andreopoulos W."/>
            <person name="Angelini C."/>
            <person name="Antonin V."/>
            <person name="Barry K.W."/>
            <person name="Bougher N.L."/>
            <person name="Buchanan P."/>
            <person name="Buyck B."/>
            <person name="Bense V."/>
            <person name="Catcheside P."/>
            <person name="Chovatia M."/>
            <person name="Cooper J."/>
            <person name="Damon W."/>
            <person name="Desjardin D."/>
            <person name="Finy P."/>
            <person name="Geml J."/>
            <person name="Haridas S."/>
            <person name="Hughes K."/>
            <person name="Justo A."/>
            <person name="Karasinski D."/>
            <person name="Kautmanova I."/>
            <person name="Kiss B."/>
            <person name="Kocsube S."/>
            <person name="Kotiranta H."/>
            <person name="LaButti K.M."/>
            <person name="Lechner B.E."/>
            <person name="Liimatainen K."/>
            <person name="Lipzen A."/>
            <person name="Lukacs Z."/>
            <person name="Mihaltcheva S."/>
            <person name="Morgado L.N."/>
            <person name="Niskanen T."/>
            <person name="Noordeloos M.E."/>
            <person name="Ohm R.A."/>
            <person name="Ortiz-Santana B."/>
            <person name="Ovrebo C."/>
            <person name="Racz N."/>
            <person name="Riley R."/>
            <person name="Savchenko A."/>
            <person name="Shiryaev A."/>
            <person name="Soop K."/>
            <person name="Spirin V."/>
            <person name="Szebenyi C."/>
            <person name="Tomsovsky M."/>
            <person name="Tulloss R.E."/>
            <person name="Uehling J."/>
            <person name="Grigoriev I.V."/>
            <person name="Vagvolgyi C."/>
            <person name="Papp T."/>
            <person name="Martin F.M."/>
            <person name="Miettinen O."/>
            <person name="Hibbett D.S."/>
            <person name="Nagy L.G."/>
        </authorList>
    </citation>
    <scope>NUCLEOTIDE SEQUENCE [LARGE SCALE GENOMIC DNA]</scope>
    <source>
        <strain evidence="3 4">FP101781</strain>
    </source>
</reference>
<dbReference type="Pfam" id="PF22669">
    <property type="entry name" value="Exo_endo_phos2"/>
    <property type="match status" value="2"/>
</dbReference>
<evidence type="ECO:0000256" key="1">
    <source>
        <dbReference type="SAM" id="MobiDB-lite"/>
    </source>
</evidence>
<feature type="region of interest" description="Disordered" evidence="1">
    <location>
        <begin position="164"/>
        <end position="232"/>
    </location>
</feature>
<feature type="compositionally biased region" description="Basic and acidic residues" evidence="1">
    <location>
        <begin position="164"/>
        <end position="194"/>
    </location>
</feature>
<feature type="region of interest" description="Disordered" evidence="1">
    <location>
        <begin position="484"/>
        <end position="510"/>
    </location>
</feature>
<dbReference type="PANTHER" id="PTHR11200:SF275">
    <property type="entry name" value="LD06095P"/>
    <property type="match status" value="1"/>
</dbReference>
<dbReference type="STRING" id="71717.A0A4Y7SYS5"/>
<dbReference type="InterPro" id="IPR000300">
    <property type="entry name" value="IPPc"/>
</dbReference>
<evidence type="ECO:0000259" key="2">
    <source>
        <dbReference type="SMART" id="SM00128"/>
    </source>
</evidence>
<dbReference type="Gene3D" id="3.60.10.10">
    <property type="entry name" value="Endonuclease/exonuclease/phosphatase"/>
    <property type="match status" value="2"/>
</dbReference>
<gene>
    <name evidence="3" type="ORF">FA13DRAFT_971121</name>
</gene>
<feature type="compositionally biased region" description="Acidic residues" evidence="1">
    <location>
        <begin position="488"/>
        <end position="499"/>
    </location>
</feature>
<dbReference type="OrthoDB" id="405996at2759"/>
<dbReference type="AlphaFoldDB" id="A0A4Y7SYS5"/>
<sequence>MLRRLHNLLPTPAGTAYFTASSETPALESVVPLRKVRSPRSASLPSIRWDKSPLSRRTTREGSSLAKVATSEAPKLSDVPQTNVKGLKIRMITWNMHDSLPKGELEELLGKVLPYNPDPSHPPGAFPNLPEDPDHPYHFVVVAGQECPSVSGLPMAVGAGFKLREKDKDKERDENGRGPSFEKDSDARSKDGNRSPDSTYLHKPTITTRHSTTSGADEPPRTPSPESLQIAIPNPPLAGWSSVVEDWLCNGGIFELPRGPKTPKIVEVVGNVVTGAVPGTPRLALKRAPSIKEPKKGPYQFLVKERLMGIYLAIYVHRDLKPLIKGTSKSAVTAGLVGGRVGNKGGVGISVNLDGTTLLFLNCHLAAHEGKMHHRLANLAKIKSELEVDDFLPKNDPRKKLDDLTDRFDFSFLCGDLNFRLDITRLHADWLISRQDYAQALTFDQLLKVMKGGAHEFKGFNEAPINFAPTFKYDVLRTLKRQKRGGENDIDDDDPDADEGMSISSVSTSFSRGTDLDLTNAAGYASPATPAVPSSSSKLSLSHVVSAHKAKIRLLSLKSPFSAFSSPSKTGRKTAGTGTAGENGGTYFTIPAVPASPANTAFPPTPKMIDHAVVVPPTPPATQLLLESSVSTPLPPPPKVRVDSVNSGLGSGSQDNLDVGKGVYDSSNKKRVPSWCDRILWKTTVEPSASPNPDETHKLLLSPPPPKSTGFFGRLRTKSARASRPPPLAVPARRKSTEGNPTEFLPPLKTAPPLSQAIFTTDEKVNGPSDTPPQNASSAGVVQGSFFPWRNVVSPPPTAPVERQRRTTGLGVLMSPLSGGSNANGDNPGTSSRWRFLPNFLSPLSHSDAAVEEQVTPVVTPAIVHRRGDVVCLDYNTLDDRQMRRLEGRSDHRPVLGTFVVYI</sequence>
<accession>A0A4Y7SYS5</accession>
<dbReference type="InterPro" id="IPR046985">
    <property type="entry name" value="IP5"/>
</dbReference>
<dbReference type="GO" id="GO:0004439">
    <property type="term" value="F:phosphatidylinositol-4,5-bisphosphate 5-phosphatase activity"/>
    <property type="evidence" value="ECO:0007669"/>
    <property type="project" value="TreeGrafter"/>
</dbReference>
<feature type="region of interest" description="Disordered" evidence="1">
    <location>
        <begin position="42"/>
        <end position="63"/>
    </location>
</feature>
<dbReference type="Proteomes" id="UP000298030">
    <property type="component" value="Unassembled WGS sequence"/>
</dbReference>
<name>A0A4Y7SYS5_COPMI</name>
<keyword evidence="4" id="KW-1185">Reference proteome</keyword>
<dbReference type="InterPro" id="IPR036691">
    <property type="entry name" value="Endo/exonu/phosph_ase_sf"/>
</dbReference>
<comment type="caution">
    <text evidence="3">The sequence shown here is derived from an EMBL/GenBank/DDBJ whole genome shotgun (WGS) entry which is preliminary data.</text>
</comment>
<feature type="domain" description="Inositol polyphosphate-related phosphatase" evidence="2">
    <location>
        <begin position="238"/>
        <end position="514"/>
    </location>
</feature>
<dbReference type="EMBL" id="QPFP01000043">
    <property type="protein sequence ID" value="TEB27015.1"/>
    <property type="molecule type" value="Genomic_DNA"/>
</dbReference>
<organism evidence="3 4">
    <name type="scientific">Coprinellus micaceus</name>
    <name type="common">Glistening ink-cap mushroom</name>
    <name type="synonym">Coprinus micaceus</name>
    <dbReference type="NCBI Taxonomy" id="71717"/>
    <lineage>
        <taxon>Eukaryota</taxon>
        <taxon>Fungi</taxon>
        <taxon>Dikarya</taxon>
        <taxon>Basidiomycota</taxon>
        <taxon>Agaricomycotina</taxon>
        <taxon>Agaricomycetes</taxon>
        <taxon>Agaricomycetidae</taxon>
        <taxon>Agaricales</taxon>
        <taxon>Agaricineae</taxon>
        <taxon>Psathyrellaceae</taxon>
        <taxon>Coprinellus</taxon>
    </lineage>
</organism>
<evidence type="ECO:0000313" key="4">
    <source>
        <dbReference type="Proteomes" id="UP000298030"/>
    </source>
</evidence>